<evidence type="ECO:0000259" key="3">
    <source>
        <dbReference type="Pfam" id="PF25917"/>
    </source>
</evidence>
<dbReference type="InterPro" id="IPR058624">
    <property type="entry name" value="MdtA-like_HH"/>
</dbReference>
<sequence>MENHFKLLKVLIGIVLIAGMYACNTNSSEERPNKVVVKTTGVTKHSSLLSKSYPAVIQASSDVKLAFRVAGPIINIFVDEGDHVKENQILAQIDPRDYKLQLQATEARYEEVKAEVGRITSLYKKGKVSENDYDKAVSGLKQITAKYNAHKNALSDTKLRAPFSGNINQIFFEADETVDAGMPIVSMIDTQNHEIVTHLPASDYLNKDRFSEFTCRTVDEPDTPLQLKLRNIVSKANLNGLYPAYFNVSNPPKGKILPGMSAEVIIKYKSTGNQLFEIPATSVFKNGDKSTVWVFNEIDKTIHSKQVEIVKIKPSGSAIVKGEITEADTIISAGVHRLKEGQKVEVLKEPSESNVGGLL</sequence>
<dbReference type="Gene3D" id="2.40.420.20">
    <property type="match status" value="1"/>
</dbReference>
<evidence type="ECO:0000313" key="4">
    <source>
        <dbReference type="EMBL" id="PWD98086.1"/>
    </source>
</evidence>
<dbReference type="Pfam" id="PF25876">
    <property type="entry name" value="HH_MFP_RND"/>
    <property type="match status" value="1"/>
</dbReference>
<dbReference type="Gene3D" id="2.40.50.100">
    <property type="match status" value="1"/>
</dbReference>
<proteinExistence type="inferred from homology"/>
<comment type="similarity">
    <text evidence="1">Belongs to the membrane fusion protein (MFP) (TC 8.A.1) family.</text>
</comment>
<dbReference type="PANTHER" id="PTHR30469">
    <property type="entry name" value="MULTIDRUG RESISTANCE PROTEIN MDTA"/>
    <property type="match status" value="1"/>
</dbReference>
<comment type="caution">
    <text evidence="4">The sequence shown here is derived from an EMBL/GenBank/DDBJ whole genome shotgun (WGS) entry which is preliminary data.</text>
</comment>
<dbReference type="NCBIfam" id="TIGR01730">
    <property type="entry name" value="RND_mfp"/>
    <property type="match status" value="1"/>
</dbReference>
<gene>
    <name evidence="4" type="ORF">DDZ16_17235</name>
</gene>
<accession>A0A2U2B4V3</accession>
<dbReference type="OrthoDB" id="9784685at2"/>
<dbReference type="InterPro" id="IPR058625">
    <property type="entry name" value="MdtA-like_BSH"/>
</dbReference>
<protein>
    <submittedName>
        <fullName evidence="4">Efflux RND transporter periplasmic adaptor subunit</fullName>
    </submittedName>
</protein>
<dbReference type="Proteomes" id="UP000244956">
    <property type="component" value="Unassembled WGS sequence"/>
</dbReference>
<evidence type="ECO:0000259" key="2">
    <source>
        <dbReference type="Pfam" id="PF25876"/>
    </source>
</evidence>
<keyword evidence="5" id="KW-1185">Reference proteome</keyword>
<dbReference type="RefSeq" id="WP_109265729.1">
    <property type="nucleotide sequence ID" value="NZ_QEWP01000019.1"/>
</dbReference>
<evidence type="ECO:0000256" key="1">
    <source>
        <dbReference type="ARBA" id="ARBA00009477"/>
    </source>
</evidence>
<dbReference type="GO" id="GO:1990281">
    <property type="term" value="C:efflux pump complex"/>
    <property type="evidence" value="ECO:0007669"/>
    <property type="project" value="TreeGrafter"/>
</dbReference>
<dbReference type="PROSITE" id="PS51257">
    <property type="entry name" value="PROKAR_LIPOPROTEIN"/>
    <property type="match status" value="1"/>
</dbReference>
<feature type="domain" description="Multidrug resistance protein MdtA-like barrel-sandwich hybrid" evidence="3">
    <location>
        <begin position="63"/>
        <end position="183"/>
    </location>
</feature>
<dbReference type="PANTHER" id="PTHR30469:SF15">
    <property type="entry name" value="HLYD FAMILY OF SECRETION PROTEINS"/>
    <property type="match status" value="1"/>
</dbReference>
<dbReference type="Gene3D" id="1.10.287.470">
    <property type="entry name" value="Helix hairpin bin"/>
    <property type="match status" value="1"/>
</dbReference>
<dbReference type="InterPro" id="IPR006143">
    <property type="entry name" value="RND_pump_MFP"/>
</dbReference>
<name>A0A2U2B4V3_9BACT</name>
<feature type="domain" description="Multidrug resistance protein MdtA-like alpha-helical hairpin" evidence="2">
    <location>
        <begin position="96"/>
        <end position="158"/>
    </location>
</feature>
<dbReference type="GO" id="GO:0015562">
    <property type="term" value="F:efflux transmembrane transporter activity"/>
    <property type="evidence" value="ECO:0007669"/>
    <property type="project" value="TreeGrafter"/>
</dbReference>
<evidence type="ECO:0000313" key="5">
    <source>
        <dbReference type="Proteomes" id="UP000244956"/>
    </source>
</evidence>
<dbReference type="EMBL" id="QEWP01000019">
    <property type="protein sequence ID" value="PWD98086.1"/>
    <property type="molecule type" value="Genomic_DNA"/>
</dbReference>
<reference evidence="4 5" key="1">
    <citation type="submission" date="2018-05" db="EMBL/GenBank/DDBJ databases">
        <title>Marinilabilia rubrum sp. nov., isolated from saltern sediment.</title>
        <authorList>
            <person name="Zhang R."/>
        </authorList>
    </citation>
    <scope>NUCLEOTIDE SEQUENCE [LARGE SCALE GENOMIC DNA]</scope>
    <source>
        <strain evidence="4 5">WTE16</strain>
    </source>
</reference>
<organism evidence="4 5">
    <name type="scientific">Marinilabilia rubra</name>
    <dbReference type="NCBI Taxonomy" id="2162893"/>
    <lineage>
        <taxon>Bacteria</taxon>
        <taxon>Pseudomonadati</taxon>
        <taxon>Bacteroidota</taxon>
        <taxon>Bacteroidia</taxon>
        <taxon>Marinilabiliales</taxon>
        <taxon>Marinilabiliaceae</taxon>
        <taxon>Marinilabilia</taxon>
    </lineage>
</organism>
<dbReference type="SUPFAM" id="SSF111369">
    <property type="entry name" value="HlyD-like secretion proteins"/>
    <property type="match status" value="1"/>
</dbReference>
<dbReference type="AlphaFoldDB" id="A0A2U2B4V3"/>
<dbReference type="Pfam" id="PF25917">
    <property type="entry name" value="BSH_RND"/>
    <property type="match status" value="1"/>
</dbReference>